<reference evidence="1" key="1">
    <citation type="submission" date="2020-04" db="EMBL/GenBank/DDBJ databases">
        <authorList>
            <person name="Chiriac C."/>
            <person name="Salcher M."/>
            <person name="Ghai R."/>
            <person name="Kavagutti S V."/>
        </authorList>
    </citation>
    <scope>NUCLEOTIDE SEQUENCE</scope>
</reference>
<proteinExistence type="predicted"/>
<evidence type="ECO:0000313" key="1">
    <source>
        <dbReference type="EMBL" id="CAB4157286.1"/>
    </source>
</evidence>
<name>A0A6J5NHP2_9CAUD</name>
<accession>A0A6J5NHP2</accession>
<organism evidence="1">
    <name type="scientific">uncultured Caudovirales phage</name>
    <dbReference type="NCBI Taxonomy" id="2100421"/>
    <lineage>
        <taxon>Viruses</taxon>
        <taxon>Duplodnaviria</taxon>
        <taxon>Heunggongvirae</taxon>
        <taxon>Uroviricota</taxon>
        <taxon>Caudoviricetes</taxon>
        <taxon>Peduoviridae</taxon>
        <taxon>Maltschvirus</taxon>
        <taxon>Maltschvirus maltsch</taxon>
    </lineage>
</organism>
<dbReference type="EMBL" id="LR796653">
    <property type="protein sequence ID" value="CAB4157286.1"/>
    <property type="molecule type" value="Genomic_DNA"/>
</dbReference>
<sequence length="84" mass="9805">MIIVDQKRLSEFKKNNCKEESKKRIANSDWSVLPDVKIQNKLEFENYRSTLRNLILNPVEDPDFPSEPVPIWIFTVKTIGDNNG</sequence>
<gene>
    <name evidence="1" type="ORF">UFOVP683_13</name>
</gene>
<protein>
    <submittedName>
        <fullName evidence="1">Uncharacterized protein</fullName>
    </submittedName>
</protein>